<name>A0A914QG88_9BILA</name>
<evidence type="ECO:0000256" key="4">
    <source>
        <dbReference type="ARBA" id="ARBA00022737"/>
    </source>
</evidence>
<dbReference type="GO" id="GO:0005737">
    <property type="term" value="C:cytoplasm"/>
    <property type="evidence" value="ECO:0007669"/>
    <property type="project" value="UniProtKB-SubCell"/>
</dbReference>
<dbReference type="GO" id="GO:0006606">
    <property type="term" value="P:protein import into nucleus"/>
    <property type="evidence" value="ECO:0007669"/>
    <property type="project" value="InterPro"/>
</dbReference>
<evidence type="ECO:0000256" key="1">
    <source>
        <dbReference type="ARBA" id="ARBA00004496"/>
    </source>
</evidence>
<dbReference type="WBParaSite" id="PDA_v2.g30427.t1">
    <property type="protein sequence ID" value="PDA_v2.g30427.t1"/>
    <property type="gene ID" value="PDA_v2.g30427"/>
</dbReference>
<sequence length="470" mass="53674">MKNVMDDASAEKLKDSSLETFGYICQNVGAAIGESKSNQILKAIVNGMRQQEPSVRLSAIEAMINALELTKNSFADTDKRNDIMRVVCEATQEKDTRIRALQCLVRIVSLYYNYMDTYMKKPLFAIIVDAMKSPDNNVSLQGIEFWSNVCVKELVLARQEQEAHKEGRTPIDVSRFYAKKEHKSILPLLLNILAKKEADECFYAAGVCAKLLDKCVPETVPFIQQNLEESECNFAEDYSGNHTEESKAEEELKEDDLICYGNKEFKIDKKVFFSICRKKKMLEKNFGKKNAIRQNYIKQIDERYLFTMNEERKGILVIVISKNAEFKTSFISYDKEDTKHLTVPTFTKHSPAPDFSTCINGILNKESIVFKNGNELKIEELPKNSGISGILTINQEILLPQLIQNIVVCDLNALILKSQKMFFYQFKFLTSSGSFKELEFHSTIVCYSNREIVPYEIILDSIPSLCSLQL</sequence>
<dbReference type="InterPro" id="IPR040122">
    <property type="entry name" value="Importin_beta"/>
</dbReference>
<comment type="subcellular location">
    <subcellularLocation>
        <location evidence="1">Cytoplasm</location>
    </subcellularLocation>
</comment>
<evidence type="ECO:0000256" key="2">
    <source>
        <dbReference type="ARBA" id="ARBA00022448"/>
    </source>
</evidence>
<keyword evidence="6" id="KW-1185">Reference proteome</keyword>
<evidence type="ECO:0000256" key="5">
    <source>
        <dbReference type="ARBA" id="ARBA00022927"/>
    </source>
</evidence>
<dbReference type="SUPFAM" id="SSF48371">
    <property type="entry name" value="ARM repeat"/>
    <property type="match status" value="1"/>
</dbReference>
<evidence type="ECO:0000313" key="7">
    <source>
        <dbReference type="WBParaSite" id="PDA_v2.g30427.t1"/>
    </source>
</evidence>
<evidence type="ECO:0000256" key="3">
    <source>
        <dbReference type="ARBA" id="ARBA00022490"/>
    </source>
</evidence>
<dbReference type="Proteomes" id="UP000887578">
    <property type="component" value="Unplaced"/>
</dbReference>
<accession>A0A914QG88</accession>
<proteinExistence type="predicted"/>
<dbReference type="InterPro" id="IPR016024">
    <property type="entry name" value="ARM-type_fold"/>
</dbReference>
<organism evidence="6 7">
    <name type="scientific">Panagrolaimus davidi</name>
    <dbReference type="NCBI Taxonomy" id="227884"/>
    <lineage>
        <taxon>Eukaryota</taxon>
        <taxon>Metazoa</taxon>
        <taxon>Ecdysozoa</taxon>
        <taxon>Nematoda</taxon>
        <taxon>Chromadorea</taxon>
        <taxon>Rhabditida</taxon>
        <taxon>Tylenchina</taxon>
        <taxon>Panagrolaimomorpha</taxon>
        <taxon>Panagrolaimoidea</taxon>
        <taxon>Panagrolaimidae</taxon>
        <taxon>Panagrolaimus</taxon>
    </lineage>
</organism>
<dbReference type="AlphaFoldDB" id="A0A914QG88"/>
<dbReference type="InterPro" id="IPR011989">
    <property type="entry name" value="ARM-like"/>
</dbReference>
<evidence type="ECO:0000313" key="6">
    <source>
        <dbReference type="Proteomes" id="UP000887578"/>
    </source>
</evidence>
<keyword evidence="4" id="KW-0677">Repeat</keyword>
<protein>
    <submittedName>
        <fullName evidence="7">Uncharacterized protein</fullName>
    </submittedName>
</protein>
<keyword evidence="2" id="KW-0813">Transport</keyword>
<keyword evidence="3" id="KW-0963">Cytoplasm</keyword>
<dbReference type="PANTHER" id="PTHR10527">
    <property type="entry name" value="IMPORTIN BETA"/>
    <property type="match status" value="1"/>
</dbReference>
<reference evidence="7" key="1">
    <citation type="submission" date="2022-11" db="UniProtKB">
        <authorList>
            <consortium name="WormBaseParasite"/>
        </authorList>
    </citation>
    <scope>IDENTIFICATION</scope>
</reference>
<keyword evidence="5" id="KW-0653">Protein transport</keyword>
<dbReference type="Gene3D" id="1.25.10.10">
    <property type="entry name" value="Leucine-rich Repeat Variant"/>
    <property type="match status" value="1"/>
</dbReference>